<proteinExistence type="predicted"/>
<dbReference type="InterPro" id="IPR001763">
    <property type="entry name" value="Rhodanese-like_dom"/>
</dbReference>
<dbReference type="InterPro" id="IPR036873">
    <property type="entry name" value="Rhodanese-like_dom_sf"/>
</dbReference>
<dbReference type="PANTHER" id="PTHR43031:SF1">
    <property type="entry name" value="PYRIDINE NUCLEOTIDE-DISULPHIDE OXIDOREDUCTASE"/>
    <property type="match status" value="1"/>
</dbReference>
<dbReference type="SMART" id="SM00450">
    <property type="entry name" value="RHOD"/>
    <property type="match status" value="1"/>
</dbReference>
<dbReference type="PROSITE" id="PS50206">
    <property type="entry name" value="RHODANESE_3"/>
    <property type="match status" value="1"/>
</dbReference>
<evidence type="ECO:0000313" key="2">
    <source>
        <dbReference type="EMBL" id="RRD93085.1"/>
    </source>
</evidence>
<dbReference type="AlphaFoldDB" id="A0A3P2AE71"/>
<dbReference type="RefSeq" id="WP_125238203.1">
    <property type="nucleotide sequence ID" value="NZ_CAMEHQ010000001.1"/>
</dbReference>
<dbReference type="Proteomes" id="UP000279562">
    <property type="component" value="Unassembled WGS sequence"/>
</dbReference>
<name>A0A3P2AE71_9BACE</name>
<dbReference type="SUPFAM" id="SSF52821">
    <property type="entry name" value="Rhodanese/Cell cycle control phosphatase"/>
    <property type="match status" value="1"/>
</dbReference>
<accession>A0A3P2AE71</accession>
<dbReference type="Pfam" id="PF00581">
    <property type="entry name" value="Rhodanese"/>
    <property type="match status" value="1"/>
</dbReference>
<organism evidence="2 3">
    <name type="scientific">Prevotella heparinolytica</name>
    <dbReference type="NCBI Taxonomy" id="28113"/>
    <lineage>
        <taxon>Bacteria</taxon>
        <taxon>Pseudomonadati</taxon>
        <taxon>Bacteroidota</taxon>
        <taxon>Bacteroidia</taxon>
        <taxon>Bacteroidales</taxon>
        <taxon>Bacteroidaceae</taxon>
        <taxon>Bacteroides</taxon>
    </lineage>
</organism>
<evidence type="ECO:0000259" key="1">
    <source>
        <dbReference type="PROSITE" id="PS50206"/>
    </source>
</evidence>
<comment type="caution">
    <text evidence="2">The sequence shown here is derived from an EMBL/GenBank/DDBJ whole genome shotgun (WGS) entry which is preliminary data.</text>
</comment>
<dbReference type="Gene3D" id="3.40.250.10">
    <property type="entry name" value="Rhodanese-like domain"/>
    <property type="match status" value="1"/>
</dbReference>
<protein>
    <submittedName>
        <fullName evidence="2">Rhodanese-like domain-containing protein</fullName>
    </submittedName>
</protein>
<dbReference type="PROSITE" id="PS51257">
    <property type="entry name" value="PROKAR_LIPOPROTEIN"/>
    <property type="match status" value="1"/>
</dbReference>
<dbReference type="EMBL" id="RQYF01000003">
    <property type="protein sequence ID" value="RRD93085.1"/>
    <property type="molecule type" value="Genomic_DNA"/>
</dbReference>
<reference evidence="2 3" key="1">
    <citation type="submission" date="2018-11" db="EMBL/GenBank/DDBJ databases">
        <title>Genomes From Bacteria Associated with the Canine Oral Cavity: a Test Case for Automated Genome-Based Taxonomic Assignment.</title>
        <authorList>
            <person name="Coil D.A."/>
            <person name="Jospin G."/>
            <person name="Darling A.E."/>
            <person name="Wallis C."/>
            <person name="Davis I.J."/>
            <person name="Harris S."/>
            <person name="Eisen J.A."/>
            <person name="Holcombe L.J."/>
            <person name="O'Flynn C."/>
        </authorList>
    </citation>
    <scope>NUCLEOTIDE SEQUENCE [LARGE SCALE GENOMIC DNA]</scope>
    <source>
        <strain evidence="2 3">OH1047_COT-310</strain>
    </source>
</reference>
<dbReference type="PANTHER" id="PTHR43031">
    <property type="entry name" value="FAD-DEPENDENT OXIDOREDUCTASE"/>
    <property type="match status" value="1"/>
</dbReference>
<feature type="domain" description="Rhodanese" evidence="1">
    <location>
        <begin position="38"/>
        <end position="128"/>
    </location>
</feature>
<dbReference type="InterPro" id="IPR050229">
    <property type="entry name" value="GlpE_sulfurtransferase"/>
</dbReference>
<gene>
    <name evidence="2" type="ORF">EII33_01395</name>
</gene>
<sequence>MKILFTSLCLFFSTLFSCQQKGNGFKSLSVDEFAALIANPEVQRLDVRTVVEYSEEHISGSININVLDKNFETVTDSVLQKDKPVALYCRSGKRSKKAASILSEKGYTVYDLSEGFIGWLAAGKQTEK</sequence>
<evidence type="ECO:0000313" key="3">
    <source>
        <dbReference type="Proteomes" id="UP000279562"/>
    </source>
</evidence>
<keyword evidence="3" id="KW-1185">Reference proteome</keyword>
<dbReference type="CDD" id="cd00158">
    <property type="entry name" value="RHOD"/>
    <property type="match status" value="1"/>
</dbReference>